<keyword evidence="3" id="KW-1185">Reference proteome</keyword>
<name>A0ABV6KH25_9BACI</name>
<evidence type="ECO:0000256" key="1">
    <source>
        <dbReference type="SAM" id="Phobius"/>
    </source>
</evidence>
<protein>
    <submittedName>
        <fullName evidence="2">YesL family protein</fullName>
    </submittedName>
</protein>
<dbReference type="Pfam" id="PF04854">
    <property type="entry name" value="DUF624"/>
    <property type="match status" value="1"/>
</dbReference>
<keyword evidence="1" id="KW-1133">Transmembrane helix</keyword>
<comment type="caution">
    <text evidence="2">The sequence shown here is derived from an EMBL/GenBank/DDBJ whole genome shotgun (WGS) entry which is preliminary data.</text>
</comment>
<proteinExistence type="predicted"/>
<organism evidence="2 3">
    <name type="scientific">Halalkalibacter kiskunsagensis</name>
    <dbReference type="NCBI Taxonomy" id="1548599"/>
    <lineage>
        <taxon>Bacteria</taxon>
        <taxon>Bacillati</taxon>
        <taxon>Bacillota</taxon>
        <taxon>Bacilli</taxon>
        <taxon>Bacillales</taxon>
        <taxon>Bacillaceae</taxon>
        <taxon>Halalkalibacter</taxon>
    </lineage>
</organism>
<gene>
    <name evidence="2" type="ORF">ACFFHM_19450</name>
</gene>
<dbReference type="EMBL" id="JBHLUX010000082">
    <property type="protein sequence ID" value="MFC0472599.1"/>
    <property type="molecule type" value="Genomic_DNA"/>
</dbReference>
<accession>A0ABV6KH25</accession>
<feature type="transmembrane region" description="Helical" evidence="1">
    <location>
        <begin position="25"/>
        <end position="51"/>
    </location>
</feature>
<keyword evidence="1" id="KW-0472">Membrane</keyword>
<feature type="transmembrane region" description="Helical" evidence="1">
    <location>
        <begin position="79"/>
        <end position="99"/>
    </location>
</feature>
<feature type="transmembrane region" description="Helical" evidence="1">
    <location>
        <begin position="111"/>
        <end position="131"/>
    </location>
</feature>
<feature type="transmembrane region" description="Helical" evidence="1">
    <location>
        <begin position="152"/>
        <end position="170"/>
    </location>
</feature>
<reference evidence="2 3" key="1">
    <citation type="submission" date="2024-09" db="EMBL/GenBank/DDBJ databases">
        <authorList>
            <person name="Sun Q."/>
            <person name="Mori K."/>
        </authorList>
    </citation>
    <scope>NUCLEOTIDE SEQUENCE [LARGE SCALE GENOMIC DNA]</scope>
    <source>
        <strain evidence="2 3">NCAIM B.02610</strain>
    </source>
</reference>
<dbReference type="RefSeq" id="WP_335963217.1">
    <property type="nucleotide sequence ID" value="NZ_JAXBLX010000044.1"/>
</dbReference>
<sequence>MQVGGITGGIYKVCDWLMKLAIINLLWLLFTLVGLGLFGIFPATVAMLSVLNRWINQEECKVVPYFATVFKRSFVKANILMGFAVMVGAVLIANFYIIQAMDGLLHVFLKYGVIVLFVFYSMIVLYVLPVFSHHSQGVWNTFKMSFITSALHPLRTGVLVAGFGLLYLIIRSFPGMIPFYGVSLIGMWTAVILSPIFEREQKKKHEGLPILQ</sequence>
<evidence type="ECO:0000313" key="3">
    <source>
        <dbReference type="Proteomes" id="UP001589838"/>
    </source>
</evidence>
<feature type="transmembrane region" description="Helical" evidence="1">
    <location>
        <begin position="176"/>
        <end position="197"/>
    </location>
</feature>
<dbReference type="InterPro" id="IPR006938">
    <property type="entry name" value="DUF624"/>
</dbReference>
<dbReference type="Proteomes" id="UP001589838">
    <property type="component" value="Unassembled WGS sequence"/>
</dbReference>
<keyword evidence="1" id="KW-0812">Transmembrane</keyword>
<evidence type="ECO:0000313" key="2">
    <source>
        <dbReference type="EMBL" id="MFC0472599.1"/>
    </source>
</evidence>